<dbReference type="EMBL" id="JAHMHR010000008">
    <property type="protein sequence ID" value="KAK1689451.1"/>
    <property type="molecule type" value="Genomic_DNA"/>
</dbReference>
<evidence type="ECO:0000313" key="1">
    <source>
        <dbReference type="EMBL" id="KAK1689451.1"/>
    </source>
</evidence>
<gene>
    <name evidence="1" type="ORF">BDP55DRAFT_765716</name>
</gene>
<accession>A0AAJ0AS95</accession>
<reference evidence="1" key="1">
    <citation type="submission" date="2021-06" db="EMBL/GenBank/DDBJ databases">
        <title>Comparative genomics, transcriptomics and evolutionary studies reveal genomic signatures of adaptation to plant cell wall in hemibiotrophic fungi.</title>
        <authorList>
            <consortium name="DOE Joint Genome Institute"/>
            <person name="Baroncelli R."/>
            <person name="Diaz J.F."/>
            <person name="Benocci T."/>
            <person name="Peng M."/>
            <person name="Battaglia E."/>
            <person name="Haridas S."/>
            <person name="Andreopoulos W."/>
            <person name="Labutti K."/>
            <person name="Pangilinan J."/>
            <person name="Floch G.L."/>
            <person name="Makela M.R."/>
            <person name="Henrissat B."/>
            <person name="Grigoriev I.V."/>
            <person name="Crouch J.A."/>
            <person name="De Vries R.P."/>
            <person name="Sukno S.A."/>
            <person name="Thon M.R."/>
        </authorList>
    </citation>
    <scope>NUCLEOTIDE SEQUENCE</scope>
    <source>
        <strain evidence="1">CBS 193.32</strain>
    </source>
</reference>
<evidence type="ECO:0000313" key="2">
    <source>
        <dbReference type="Proteomes" id="UP001224890"/>
    </source>
</evidence>
<comment type="caution">
    <text evidence="1">The sequence shown here is derived from an EMBL/GenBank/DDBJ whole genome shotgun (WGS) entry which is preliminary data.</text>
</comment>
<organism evidence="1 2">
    <name type="scientific">Colletotrichum godetiae</name>
    <dbReference type="NCBI Taxonomy" id="1209918"/>
    <lineage>
        <taxon>Eukaryota</taxon>
        <taxon>Fungi</taxon>
        <taxon>Dikarya</taxon>
        <taxon>Ascomycota</taxon>
        <taxon>Pezizomycotina</taxon>
        <taxon>Sordariomycetes</taxon>
        <taxon>Hypocreomycetidae</taxon>
        <taxon>Glomerellales</taxon>
        <taxon>Glomerellaceae</taxon>
        <taxon>Colletotrichum</taxon>
        <taxon>Colletotrichum acutatum species complex</taxon>
    </lineage>
</organism>
<dbReference type="Proteomes" id="UP001224890">
    <property type="component" value="Unassembled WGS sequence"/>
</dbReference>
<dbReference type="RefSeq" id="XP_060433146.1">
    <property type="nucleotide sequence ID" value="XM_060580943.1"/>
</dbReference>
<sequence>MTVHSELEATEDLEEDLENYVRLVRLGRFKAAQRHFKQNLIHSIDNPYVLDQYCSSLVAMSDFHALARITETMDSEPRSGAVHVSIIGQLHRAEYLSGVRLLKSERAVEEFLNPSYFFANTKGHWPKLDSTEFSVLLSIGLPEYDFEATDKFLLKHHSLATVYQHLLAEARIWDFRDLLDELLVIQQSSVYVTLKHLHQDGSHRQPIDFIRSIENNWGTTIGDESSSFALLEIFTTLVLASMEGSEDIGMVKAIFRITERYARGVLEIKSTNSKSRPYLRWIIAKILLEQYADPKIAGFFTLSSHLRRLRGICDRPRVIVPLEGMIMYAPDDDEAPEWDPDTSIRNHGLY</sequence>
<name>A0AAJ0AS95_9PEZI</name>
<dbReference type="AlphaFoldDB" id="A0AAJ0AS95"/>
<protein>
    <submittedName>
        <fullName evidence="1">Uncharacterized protein</fullName>
    </submittedName>
</protein>
<proteinExistence type="predicted"/>
<dbReference type="GeneID" id="85465469"/>
<keyword evidence="2" id="KW-1185">Reference proteome</keyword>